<dbReference type="EMBL" id="WHWC01000002">
    <property type="protein sequence ID" value="KAG8389369.1"/>
    <property type="molecule type" value="Genomic_DNA"/>
</dbReference>
<evidence type="ECO:0000256" key="2">
    <source>
        <dbReference type="ARBA" id="ARBA00023235"/>
    </source>
</evidence>
<evidence type="ECO:0000256" key="1">
    <source>
        <dbReference type="ARBA" id="ARBA00008270"/>
    </source>
</evidence>
<organism evidence="3 4">
    <name type="scientific">Buddleja alternifolia</name>
    <dbReference type="NCBI Taxonomy" id="168488"/>
    <lineage>
        <taxon>Eukaryota</taxon>
        <taxon>Viridiplantae</taxon>
        <taxon>Streptophyta</taxon>
        <taxon>Embryophyta</taxon>
        <taxon>Tracheophyta</taxon>
        <taxon>Spermatophyta</taxon>
        <taxon>Magnoliopsida</taxon>
        <taxon>eudicotyledons</taxon>
        <taxon>Gunneridae</taxon>
        <taxon>Pentapetalae</taxon>
        <taxon>asterids</taxon>
        <taxon>lamiids</taxon>
        <taxon>Lamiales</taxon>
        <taxon>Scrophulariaceae</taxon>
        <taxon>Buddlejeae</taxon>
        <taxon>Buddleja</taxon>
    </lineage>
</organism>
<evidence type="ECO:0000313" key="4">
    <source>
        <dbReference type="Proteomes" id="UP000826271"/>
    </source>
</evidence>
<keyword evidence="4" id="KW-1185">Reference proteome</keyword>
<proteinExistence type="inferred from homology"/>
<comment type="caution">
    <text evidence="3">The sequence shown here is derived from an EMBL/GenBank/DDBJ whole genome shotgun (WGS) entry which is preliminary data.</text>
</comment>
<dbReference type="GO" id="GO:0016853">
    <property type="term" value="F:isomerase activity"/>
    <property type="evidence" value="ECO:0007669"/>
    <property type="project" value="UniProtKB-KW"/>
</dbReference>
<dbReference type="Gene3D" id="3.10.310.10">
    <property type="entry name" value="Diaminopimelate Epimerase, Chain A, domain 1"/>
    <property type="match status" value="2"/>
</dbReference>
<dbReference type="PANTHER" id="PTHR13774">
    <property type="entry name" value="PHENAZINE BIOSYNTHESIS PROTEIN"/>
    <property type="match status" value="1"/>
</dbReference>
<dbReference type="GO" id="GO:0005737">
    <property type="term" value="C:cytoplasm"/>
    <property type="evidence" value="ECO:0007669"/>
    <property type="project" value="TreeGrafter"/>
</dbReference>
<dbReference type="AlphaFoldDB" id="A0AAV6Y3H7"/>
<protein>
    <recommendedName>
        <fullName evidence="5">Phenazine biosynthesis protein</fullName>
    </recommendedName>
</protein>
<dbReference type="InterPro" id="IPR003719">
    <property type="entry name" value="Phenazine_PhzF-like"/>
</dbReference>
<evidence type="ECO:0000313" key="3">
    <source>
        <dbReference type="EMBL" id="KAG8389369.1"/>
    </source>
</evidence>
<evidence type="ECO:0008006" key="5">
    <source>
        <dbReference type="Google" id="ProtNLM"/>
    </source>
</evidence>
<sequence length="305" mass="34100">MARKPIKYCLVDTFTETPFKGNPSAVCLLEEDDKDENWLQNVAREFNQAVTSYLTQLKPHHFPSDQLSNGAAVARFRLRWFTRDGEEVIYTHTHTHIYVYKFFKVIVGDYLQISICGHATLAASHFLLAHIVPNCDTIELSTMSGRLISRRIPNDAVSGTFSTEMNFPVLPLVEYGASEISTVSKILNGCLQSGEGVKEVEPQIDAIRKYPARGIIITGPAPSGSDFDFYSRFFCPNLGADEDHVCGSSHCALALYWCQRLGKHDFVSYYASKRSGVINLHLDEKNQRVLIRGNAVTVMEGSVLV</sequence>
<comment type="similarity">
    <text evidence="1">Belongs to the PhzF family.</text>
</comment>
<gene>
    <name evidence="3" type="ORF">BUALT_Bualt02G0222100</name>
</gene>
<dbReference type="Proteomes" id="UP000826271">
    <property type="component" value="Unassembled WGS sequence"/>
</dbReference>
<accession>A0AAV6Y3H7</accession>
<dbReference type="PANTHER" id="PTHR13774:SF17">
    <property type="entry name" value="PHENAZINE BIOSYNTHESIS-LIKE DOMAIN-CONTAINING PROTEIN"/>
    <property type="match status" value="1"/>
</dbReference>
<dbReference type="Pfam" id="PF02567">
    <property type="entry name" value="PhzC-PhzF"/>
    <property type="match status" value="3"/>
</dbReference>
<reference evidence="3" key="1">
    <citation type="submission" date="2019-10" db="EMBL/GenBank/DDBJ databases">
        <authorList>
            <person name="Zhang R."/>
            <person name="Pan Y."/>
            <person name="Wang J."/>
            <person name="Ma R."/>
            <person name="Yu S."/>
        </authorList>
    </citation>
    <scope>NUCLEOTIDE SEQUENCE</scope>
    <source>
        <strain evidence="3">LA-IB0</strain>
        <tissue evidence="3">Leaf</tissue>
    </source>
</reference>
<keyword evidence="2" id="KW-0413">Isomerase</keyword>
<name>A0AAV6Y3H7_9LAMI</name>
<dbReference type="PIRSF" id="PIRSF016184">
    <property type="entry name" value="PhzC_PhzF"/>
    <property type="match status" value="1"/>
</dbReference>
<dbReference type="SUPFAM" id="SSF54506">
    <property type="entry name" value="Diaminopimelate epimerase-like"/>
    <property type="match status" value="1"/>
</dbReference>